<dbReference type="PANTHER" id="PTHR13707:SF60">
    <property type="entry name" value="ACETATE COA-TRANSFERASE SUBUNIT ALPHA"/>
    <property type="match status" value="1"/>
</dbReference>
<geneLocation type="plasmid" evidence="3 4">
    <name>pYZ2</name>
</geneLocation>
<dbReference type="InterPro" id="IPR004163">
    <property type="entry name" value="CoA_transf_BS"/>
</dbReference>
<proteinExistence type="inferred from homology"/>
<dbReference type="RefSeq" id="WP_108547970.1">
    <property type="nucleotide sequence ID" value="NZ_CP028903.1"/>
</dbReference>
<dbReference type="InterPro" id="IPR012792">
    <property type="entry name" value="3-oxoacid_CoA-transf_A"/>
</dbReference>
<evidence type="ECO:0000256" key="2">
    <source>
        <dbReference type="ARBA" id="ARBA00022679"/>
    </source>
</evidence>
<dbReference type="GO" id="GO:0008410">
    <property type="term" value="F:CoA-transferase activity"/>
    <property type="evidence" value="ECO:0007669"/>
    <property type="project" value="InterPro"/>
</dbReference>
<protein>
    <submittedName>
        <fullName evidence="3">Acetyl-CoA--acetoacetyl-CoA transferase subunit alpha</fullName>
    </submittedName>
</protein>
<dbReference type="PANTHER" id="PTHR13707">
    <property type="entry name" value="KETOACID-COENZYME A TRANSFERASE"/>
    <property type="match status" value="1"/>
</dbReference>
<accession>A0A2R4VTB7</accession>
<dbReference type="SMART" id="SM00882">
    <property type="entry name" value="CoA_trans"/>
    <property type="match status" value="1"/>
</dbReference>
<dbReference type="Proteomes" id="UP000077405">
    <property type="component" value="Plasmid pYZ2"/>
</dbReference>
<organism evidence="3 4">
    <name type="scientific">Azospirillum humicireducens</name>
    <dbReference type="NCBI Taxonomy" id="1226968"/>
    <lineage>
        <taxon>Bacteria</taxon>
        <taxon>Pseudomonadati</taxon>
        <taxon>Pseudomonadota</taxon>
        <taxon>Alphaproteobacteria</taxon>
        <taxon>Rhodospirillales</taxon>
        <taxon>Azospirillaceae</taxon>
        <taxon>Azospirillum</taxon>
    </lineage>
</organism>
<sequence length="218" mass="23025">MKKLLSPEEAVSRIPDGAVLMIGGFMGVGTPPRLIDEIVRQNKRDLTVIGNDTARRGVGIGKLIDARLIRRVVTSHIGTNPETQRQMIAGETEVELVPQGTLAERIRAGGVGLGGVLTPTGVGTVVEEGKRKVEIDGVTYLLETPIRADFALVAAKQADLYGNLTYALTARNFNPLMAMAGATVIAEAGDILPVGCIPPDAVMTPSVLVDHIVTATPR</sequence>
<keyword evidence="3" id="KW-0614">Plasmid</keyword>
<dbReference type="InterPro" id="IPR037171">
    <property type="entry name" value="NagB/RpiA_transferase-like"/>
</dbReference>
<dbReference type="Pfam" id="PF01144">
    <property type="entry name" value="CoA_trans"/>
    <property type="match status" value="1"/>
</dbReference>
<evidence type="ECO:0000313" key="4">
    <source>
        <dbReference type="Proteomes" id="UP000077405"/>
    </source>
</evidence>
<dbReference type="AlphaFoldDB" id="A0A2R4VTB7"/>
<gene>
    <name evidence="3" type="ORF">A6A40_22155</name>
</gene>
<dbReference type="InterPro" id="IPR004165">
    <property type="entry name" value="CoA_trans_fam_I"/>
</dbReference>
<name>A0A2R4VTB7_9PROT</name>
<evidence type="ECO:0000256" key="1">
    <source>
        <dbReference type="ARBA" id="ARBA00005612"/>
    </source>
</evidence>
<evidence type="ECO:0000313" key="3">
    <source>
        <dbReference type="EMBL" id="AWB07690.1"/>
    </source>
</evidence>
<dbReference type="OrthoDB" id="9777193at2"/>
<dbReference type="Gene3D" id="3.40.1080.10">
    <property type="entry name" value="Glutaconate Coenzyme A-transferase"/>
    <property type="match status" value="1"/>
</dbReference>
<keyword evidence="2 3" id="KW-0808">Transferase</keyword>
<dbReference type="NCBIfam" id="TIGR02429">
    <property type="entry name" value="pcaI_scoA_fam"/>
    <property type="match status" value="1"/>
</dbReference>
<dbReference type="EMBL" id="CP028903">
    <property type="protein sequence ID" value="AWB07690.1"/>
    <property type="molecule type" value="Genomic_DNA"/>
</dbReference>
<dbReference type="SUPFAM" id="SSF100950">
    <property type="entry name" value="NagB/RpiA/CoA transferase-like"/>
    <property type="match status" value="1"/>
</dbReference>
<keyword evidence="4" id="KW-1185">Reference proteome</keyword>
<reference evidence="3 4" key="1">
    <citation type="submission" date="2018-04" db="EMBL/GenBank/DDBJ databases">
        <title>Complete genome sequence of the nitrogen-fixing bacterium Azospirillum humicireducens type strain SgZ-5.</title>
        <authorList>
            <person name="Yu Z."/>
        </authorList>
    </citation>
    <scope>NUCLEOTIDE SEQUENCE [LARGE SCALE GENOMIC DNA]</scope>
    <source>
        <strain evidence="3 4">SgZ-5</strain>
        <plasmid evidence="3 4">pYZ2</plasmid>
    </source>
</reference>
<dbReference type="PROSITE" id="PS01273">
    <property type="entry name" value="COA_TRANSF_1"/>
    <property type="match status" value="1"/>
</dbReference>
<comment type="similarity">
    <text evidence="1">Belongs to the 3-oxoacid CoA-transferase subunit A family.</text>
</comment>
<dbReference type="KEGG" id="ahu:A6A40_22155"/>